<evidence type="ECO:0000259" key="8">
    <source>
        <dbReference type="Pfam" id="PF17768"/>
    </source>
</evidence>
<dbReference type="Gene3D" id="3.10.310.30">
    <property type="match status" value="1"/>
</dbReference>
<proteinExistence type="inferred from homology"/>
<dbReference type="PANTHER" id="PTHR30255">
    <property type="entry name" value="SINGLE-STRANDED-DNA-SPECIFIC EXONUCLEASE RECJ"/>
    <property type="match status" value="1"/>
</dbReference>
<organism evidence="9 10">
    <name type="scientific">Metallumcola ferriviriculae</name>
    <dbReference type="NCBI Taxonomy" id="3039180"/>
    <lineage>
        <taxon>Bacteria</taxon>
        <taxon>Bacillati</taxon>
        <taxon>Bacillota</taxon>
        <taxon>Clostridia</taxon>
        <taxon>Neomoorellales</taxon>
        <taxon>Desulfitibacteraceae</taxon>
        <taxon>Metallumcola</taxon>
    </lineage>
</organism>
<evidence type="ECO:0000313" key="10">
    <source>
        <dbReference type="Proteomes" id="UP001329915"/>
    </source>
</evidence>
<keyword evidence="3" id="KW-0540">Nuclease</keyword>
<dbReference type="PANTHER" id="PTHR30255:SF2">
    <property type="entry name" value="SINGLE-STRANDED-DNA-SPECIFIC EXONUCLEASE RECJ"/>
    <property type="match status" value="1"/>
</dbReference>
<dbReference type="Proteomes" id="UP001329915">
    <property type="component" value="Chromosome"/>
</dbReference>
<dbReference type="RefSeq" id="WP_366922586.1">
    <property type="nucleotide sequence ID" value="NZ_CP121694.1"/>
</dbReference>
<dbReference type="InterPro" id="IPR001667">
    <property type="entry name" value="DDH_dom"/>
</dbReference>
<evidence type="ECO:0000259" key="6">
    <source>
        <dbReference type="Pfam" id="PF01368"/>
    </source>
</evidence>
<gene>
    <name evidence="9" type="primary">recJ</name>
    <name evidence="9" type="ORF">MFMK1_003052</name>
</gene>
<evidence type="ECO:0000256" key="4">
    <source>
        <dbReference type="ARBA" id="ARBA00022801"/>
    </source>
</evidence>
<dbReference type="InterPro" id="IPR003156">
    <property type="entry name" value="DHHA1_dom"/>
</dbReference>
<dbReference type="Pfam" id="PF17768">
    <property type="entry name" value="RecJ_OB"/>
    <property type="match status" value="1"/>
</dbReference>
<keyword evidence="4" id="KW-0378">Hydrolase</keyword>
<dbReference type="NCBIfam" id="TIGR00644">
    <property type="entry name" value="recJ"/>
    <property type="match status" value="1"/>
</dbReference>
<dbReference type="GO" id="GO:0006310">
    <property type="term" value="P:DNA recombination"/>
    <property type="evidence" value="ECO:0007669"/>
    <property type="project" value="InterPro"/>
</dbReference>
<dbReference type="AlphaFoldDB" id="A0AAU0URQ1"/>
<dbReference type="GO" id="GO:0006281">
    <property type="term" value="P:DNA repair"/>
    <property type="evidence" value="ECO:0007669"/>
    <property type="project" value="InterPro"/>
</dbReference>
<protein>
    <recommendedName>
        <fullName evidence="2">Single-stranded-DNA-specific exonuclease RecJ</fullName>
    </recommendedName>
</protein>
<dbReference type="EMBL" id="CP121694">
    <property type="protein sequence ID" value="WRO23202.1"/>
    <property type="molecule type" value="Genomic_DNA"/>
</dbReference>
<dbReference type="InterPro" id="IPR004610">
    <property type="entry name" value="RecJ"/>
</dbReference>
<dbReference type="GO" id="GO:0008409">
    <property type="term" value="F:5'-3' exonuclease activity"/>
    <property type="evidence" value="ECO:0007669"/>
    <property type="project" value="InterPro"/>
</dbReference>
<evidence type="ECO:0000256" key="5">
    <source>
        <dbReference type="ARBA" id="ARBA00022839"/>
    </source>
</evidence>
<keyword evidence="5 9" id="KW-0269">Exonuclease</keyword>
<accession>A0AAU0URQ1</accession>
<feature type="domain" description="DDH" evidence="6">
    <location>
        <begin position="81"/>
        <end position="233"/>
    </location>
</feature>
<dbReference type="InterPro" id="IPR027417">
    <property type="entry name" value="P-loop_NTPase"/>
</dbReference>
<comment type="similarity">
    <text evidence="1">Belongs to the RecJ family.</text>
</comment>
<dbReference type="KEGG" id="dbc:MFMK1_003052"/>
<evidence type="ECO:0000256" key="1">
    <source>
        <dbReference type="ARBA" id="ARBA00005915"/>
    </source>
</evidence>
<reference evidence="9 10" key="1">
    <citation type="submission" date="2023-04" db="EMBL/GenBank/DDBJ databases">
        <authorList>
            <person name="Hsu D."/>
        </authorList>
    </citation>
    <scope>NUCLEOTIDE SEQUENCE [LARGE SCALE GENOMIC DNA]</scope>
    <source>
        <strain evidence="9 10">MK1</strain>
    </source>
</reference>
<evidence type="ECO:0000313" key="9">
    <source>
        <dbReference type="EMBL" id="WRO23202.1"/>
    </source>
</evidence>
<sequence length="968" mass="107349">MQLRKRWKVADSCWEQQNLITERFDMSPLLAQVLINRGIVAIDDVEEFLYPSLDKLSDPLVIHDMNRAVDIILDALNRSEKVLVYGDYDVDGITGTALLVSFFSSVGIDVDYYIPDRMEEGYGLNNASVQWAKERGFGLIVTVDCGISAVVEADTAKELGIDLVITDHHQPPKQLPRAAAVVNPKLGANENCRDLAGVGVAFYLARALAREYHSRGGAALDIETLLDLVTLGTVADMVPLLGDNRIITKFGLEQLPYSTRSGMQSLMEVAGLAGKEINSGHVGFGLAPRLNAIGRLGNASLGVELLTTEIPLRADELAQLLDHENGERQAIEKHIFEEVMQQIEEQVDLDRERVIVLASPLWHSGVVGIVASRVVEKFYRPTVLIALEGETGKASARSIKGFDIYQALEECSEFLEGFGGHAAAAGFSITMDNIDGFRQALNRLACQRLKEEELQPALRLDGEVTLKQINHGLVEQLELLKPHGFGNPGPVFCCRGVGLADWKQVGADKKHAKMTFVSGSMRLSAIGFNIQADKFADSPQVDVAFLPEKNYWRGTVSLQLQVKDVRKSDAADEYGQYFGDTFNRLRQDIFEYVDLHSAGVFAVDTAIAGWMAMITAARLAQKQPVTVVAPLASQCRQLYNAVQLFDPDIDPVLVDGTVPNWQGSTADHGKVVLMTEEAFKHYRQVLPGNSATVLLNLAEKDTIETGEHNCFIIDSEDVFEHHSLQLKGFDVLKPFPEEAALTDMFQDGRRGIVFTALPSEADKVADNLNSRVAGEVMVYSERCSIAEKKQLLSGFSRGLYQVLVATHGLPLLYDFPINVILLDPPFNTGDLQRMLCYRGESNYCFTNRDWDRQQRLLEQLFLTRETLGLVYNTLKDLQNKSRQTKTDSIVRKVMAAKSLAPMLIRTALLVLSDLGLIAGGSASWQVLPVNEKKELEASWRYREGLKEFMAFNAVREDFINGCYKAKLK</sequence>
<dbReference type="SUPFAM" id="SSF52540">
    <property type="entry name" value="P-loop containing nucleoside triphosphate hydrolases"/>
    <property type="match status" value="1"/>
</dbReference>
<dbReference type="InterPro" id="IPR051673">
    <property type="entry name" value="SSDNA_exonuclease_RecJ"/>
</dbReference>
<evidence type="ECO:0000256" key="2">
    <source>
        <dbReference type="ARBA" id="ARBA00019841"/>
    </source>
</evidence>
<dbReference type="GO" id="GO:0003676">
    <property type="term" value="F:nucleic acid binding"/>
    <property type="evidence" value="ECO:0007669"/>
    <property type="project" value="InterPro"/>
</dbReference>
<dbReference type="Gene3D" id="3.90.1640.30">
    <property type="match status" value="1"/>
</dbReference>
<dbReference type="Gene3D" id="3.40.50.300">
    <property type="entry name" value="P-loop containing nucleotide triphosphate hydrolases"/>
    <property type="match status" value="1"/>
</dbReference>
<feature type="domain" description="DHHA1" evidence="7">
    <location>
        <begin position="354"/>
        <end position="444"/>
    </location>
</feature>
<evidence type="ECO:0000256" key="3">
    <source>
        <dbReference type="ARBA" id="ARBA00022722"/>
    </source>
</evidence>
<dbReference type="SUPFAM" id="SSF64182">
    <property type="entry name" value="DHH phosphoesterases"/>
    <property type="match status" value="1"/>
</dbReference>
<name>A0AAU0URQ1_9FIRM</name>
<dbReference type="Pfam" id="PF02272">
    <property type="entry name" value="DHHA1"/>
    <property type="match status" value="1"/>
</dbReference>
<keyword evidence="10" id="KW-1185">Reference proteome</keyword>
<dbReference type="Pfam" id="PF01368">
    <property type="entry name" value="DHH"/>
    <property type="match status" value="1"/>
</dbReference>
<dbReference type="InterPro" id="IPR041122">
    <property type="entry name" value="RecJ_OB"/>
</dbReference>
<dbReference type="InterPro" id="IPR038763">
    <property type="entry name" value="DHH_sf"/>
</dbReference>
<feature type="domain" description="RecJ OB" evidence="8">
    <location>
        <begin position="460"/>
        <end position="564"/>
    </location>
</feature>
<evidence type="ECO:0000259" key="7">
    <source>
        <dbReference type="Pfam" id="PF02272"/>
    </source>
</evidence>